<dbReference type="InterPro" id="IPR018957">
    <property type="entry name" value="Znf_C3HC4_RING-type"/>
</dbReference>
<evidence type="ECO:0000256" key="3">
    <source>
        <dbReference type="ARBA" id="ARBA00022490"/>
    </source>
</evidence>
<evidence type="ECO:0000256" key="4">
    <source>
        <dbReference type="ARBA" id="ARBA00022723"/>
    </source>
</evidence>
<dbReference type="SUPFAM" id="SSF49899">
    <property type="entry name" value="Concanavalin A-like lectins/glucanases"/>
    <property type="match status" value="2"/>
</dbReference>
<dbReference type="SUPFAM" id="SSF57850">
    <property type="entry name" value="RING/U-box"/>
    <property type="match status" value="2"/>
</dbReference>
<feature type="domain" description="B box-type" evidence="10">
    <location>
        <begin position="440"/>
        <end position="481"/>
    </location>
</feature>
<dbReference type="SMART" id="SM00449">
    <property type="entry name" value="SPRY"/>
    <property type="match status" value="1"/>
</dbReference>
<dbReference type="Pfam" id="PF13765">
    <property type="entry name" value="PRY"/>
    <property type="match status" value="2"/>
</dbReference>
<dbReference type="Proteomes" id="UP001434883">
    <property type="component" value="Unassembled WGS sequence"/>
</dbReference>
<evidence type="ECO:0000256" key="8">
    <source>
        <dbReference type="SAM" id="Coils"/>
    </source>
</evidence>
<evidence type="ECO:0000313" key="12">
    <source>
        <dbReference type="EMBL" id="MEQ2201097.1"/>
    </source>
</evidence>
<feature type="coiled-coil region" evidence="8">
    <location>
        <begin position="199"/>
        <end position="234"/>
    </location>
</feature>
<keyword evidence="8" id="KW-0175">Coiled coil</keyword>
<dbReference type="SMART" id="SM00336">
    <property type="entry name" value="BBOX"/>
    <property type="match status" value="2"/>
</dbReference>
<dbReference type="SUPFAM" id="SSF57845">
    <property type="entry name" value="B-box zinc-binding domain"/>
    <property type="match status" value="2"/>
</dbReference>
<accession>A0ABV0R0L6</accession>
<dbReference type="Pfam" id="PF00622">
    <property type="entry name" value="SPRY"/>
    <property type="match status" value="1"/>
</dbReference>
<evidence type="ECO:0000256" key="1">
    <source>
        <dbReference type="ARBA" id="ARBA00004496"/>
    </source>
</evidence>
<keyword evidence="4" id="KW-0479">Metal-binding</keyword>
<evidence type="ECO:0000259" key="9">
    <source>
        <dbReference type="PROSITE" id="PS50089"/>
    </source>
</evidence>
<keyword evidence="13" id="KW-1185">Reference proteome</keyword>
<dbReference type="PROSITE" id="PS00518">
    <property type="entry name" value="ZF_RING_1"/>
    <property type="match status" value="2"/>
</dbReference>
<dbReference type="Pfam" id="PF00643">
    <property type="entry name" value="zf-B_box"/>
    <property type="match status" value="2"/>
</dbReference>
<evidence type="ECO:0000256" key="7">
    <source>
        <dbReference type="PROSITE-ProRule" id="PRU00024"/>
    </source>
</evidence>
<dbReference type="InterPro" id="IPR003877">
    <property type="entry name" value="SPRY_dom"/>
</dbReference>
<dbReference type="Pfam" id="PF00097">
    <property type="entry name" value="zf-C3HC4"/>
    <property type="match status" value="1"/>
</dbReference>
<evidence type="ECO:0000256" key="2">
    <source>
        <dbReference type="ARBA" id="ARBA00008518"/>
    </source>
</evidence>
<evidence type="ECO:0000313" key="13">
    <source>
        <dbReference type="Proteomes" id="UP001434883"/>
    </source>
</evidence>
<dbReference type="EMBL" id="JAHRIN010027063">
    <property type="protein sequence ID" value="MEQ2201097.1"/>
    <property type="molecule type" value="Genomic_DNA"/>
</dbReference>
<dbReference type="SMART" id="SM00184">
    <property type="entry name" value="RING"/>
    <property type="match status" value="2"/>
</dbReference>
<dbReference type="InterPro" id="IPR006574">
    <property type="entry name" value="PRY"/>
</dbReference>
<sequence length="816" mass="94758">MSVRGIITGGEVNEILPLETCNYISYWCCSHSFCKVCLQSWWYEKQVQMCPLCKEISSSSEPPCNLVLKNLCETFLLERGQKVPAECEDLCHVHHEKLKLFCLDHQKPVCLVCRDSKAHSNHSFRPIDETVCQHREELNGYLMLLKEKLHLFNEVKENFDQTGEYMKVQAKRTEKQIKDQFKKLHQFLQEEKEARISALRKEERQKRTVLNQKIEALKEQISAMSEIIRTTEDELRAPDISFLQNYKTTKFGIQRRPLLDYTKPVSGLLIEEAQHLGNLMHNIWIKMKNIVSFFPVIMDPNTAHPELFLSDDLTSVTFGPRQKLPDNPERFDQHCCVLGFEGFDSGTHSWDVEVRHYKCWGSEKDLTCTLCCNIFKDPVKLECSHSFCKDCLQTEWAEKQTRQCPLCQEISLLRDPPRNFMMKNLCFAFFLGRGQKTPTGSEDLCSLHSEKLKLFCLDHKEPVCLICRDSKEHEDHSFRPIDETMQNHRDELQTYLMPFKEKLKLFKQALENFGETAEHIKVQAKRTEMHIKDQFKKLHQFLQEEEEARITALREEEEQKSQVIKEKKEDLSKNIKALSETVTATEEEFIRSENMSLLQDYKTAKERLQQCPLLDDPQPLSGALIDEAKHLGNLSYSIWTKMKHMVSFFPVILDPNTAEPHLTLSEDLTGVTFGPRQKLPDNPERFEQRHCVISHENFSSGTHSWDVEVRNEEFWGLGVLSESVPRKGQIQAGFWGICLCNGSYAAISHALPNKALPVTKLQKIRVHLDWDEGEVSFFDLDANNYIHTFNHAFTENLFAYICTKNASPLKILQATK</sequence>
<dbReference type="PROSITE" id="PS50119">
    <property type="entry name" value="ZF_BBOX"/>
    <property type="match status" value="2"/>
</dbReference>
<dbReference type="Gene3D" id="3.30.40.10">
    <property type="entry name" value="Zinc/RING finger domain, C3HC4 (zinc finger)"/>
    <property type="match status" value="2"/>
</dbReference>
<evidence type="ECO:0000259" key="10">
    <source>
        <dbReference type="PROSITE" id="PS50119"/>
    </source>
</evidence>
<dbReference type="PROSITE" id="PS50188">
    <property type="entry name" value="B302_SPRY"/>
    <property type="match status" value="1"/>
</dbReference>
<comment type="similarity">
    <text evidence="2">Belongs to the TRIM/RBCC family.</text>
</comment>
<dbReference type="PANTHER" id="PTHR24103">
    <property type="entry name" value="E3 UBIQUITIN-PROTEIN LIGASE TRIM"/>
    <property type="match status" value="1"/>
</dbReference>
<dbReference type="InterPro" id="IPR043136">
    <property type="entry name" value="B30.2/SPRY_sf"/>
</dbReference>
<dbReference type="InterPro" id="IPR017907">
    <property type="entry name" value="Znf_RING_CS"/>
</dbReference>
<dbReference type="InterPro" id="IPR003879">
    <property type="entry name" value="Butyrophylin_SPRY"/>
</dbReference>
<protein>
    <submittedName>
        <fullName evidence="12">Uncharacterized protein</fullName>
    </submittedName>
</protein>
<evidence type="ECO:0000256" key="6">
    <source>
        <dbReference type="ARBA" id="ARBA00022833"/>
    </source>
</evidence>
<dbReference type="Gene3D" id="2.60.120.920">
    <property type="match status" value="2"/>
</dbReference>
<keyword evidence="3" id="KW-0963">Cytoplasm</keyword>
<dbReference type="SMART" id="SM00589">
    <property type="entry name" value="PRY"/>
    <property type="match status" value="2"/>
</dbReference>
<dbReference type="PROSITE" id="PS50089">
    <property type="entry name" value="ZF_RING_2"/>
    <property type="match status" value="2"/>
</dbReference>
<proteinExistence type="inferred from homology"/>
<evidence type="ECO:0000256" key="5">
    <source>
        <dbReference type="ARBA" id="ARBA00022771"/>
    </source>
</evidence>
<dbReference type="InterPro" id="IPR001841">
    <property type="entry name" value="Znf_RING"/>
</dbReference>
<gene>
    <name evidence="12" type="ORF">XENOCAPTIV_007500</name>
</gene>
<keyword evidence="6" id="KW-0862">Zinc</keyword>
<organism evidence="12 13">
    <name type="scientific">Xenoophorus captivus</name>
    <dbReference type="NCBI Taxonomy" id="1517983"/>
    <lineage>
        <taxon>Eukaryota</taxon>
        <taxon>Metazoa</taxon>
        <taxon>Chordata</taxon>
        <taxon>Craniata</taxon>
        <taxon>Vertebrata</taxon>
        <taxon>Euteleostomi</taxon>
        <taxon>Actinopterygii</taxon>
        <taxon>Neopterygii</taxon>
        <taxon>Teleostei</taxon>
        <taxon>Neoteleostei</taxon>
        <taxon>Acanthomorphata</taxon>
        <taxon>Ovalentaria</taxon>
        <taxon>Atherinomorphae</taxon>
        <taxon>Cyprinodontiformes</taxon>
        <taxon>Goodeidae</taxon>
        <taxon>Xenoophorus</taxon>
    </lineage>
</organism>
<feature type="domain" description="RING-type" evidence="9">
    <location>
        <begin position="368"/>
        <end position="408"/>
    </location>
</feature>
<comment type="subcellular location">
    <subcellularLocation>
        <location evidence="1">Cytoplasm</location>
    </subcellularLocation>
</comment>
<dbReference type="InterPro" id="IPR013320">
    <property type="entry name" value="ConA-like_dom_sf"/>
</dbReference>
<feature type="domain" description="B box-type" evidence="10">
    <location>
        <begin position="86"/>
        <end position="127"/>
    </location>
</feature>
<keyword evidence="5 7" id="KW-0863">Zinc-finger</keyword>
<reference evidence="12 13" key="1">
    <citation type="submission" date="2021-06" db="EMBL/GenBank/DDBJ databases">
        <authorList>
            <person name="Palmer J.M."/>
        </authorList>
    </citation>
    <scope>NUCLEOTIDE SEQUENCE [LARGE SCALE GENOMIC DNA]</scope>
    <source>
        <strain evidence="12 13">XC_2019</strain>
        <tissue evidence="12">Muscle</tissue>
    </source>
</reference>
<feature type="domain" description="B30.2/SPRY" evidence="11">
    <location>
        <begin position="631"/>
        <end position="816"/>
    </location>
</feature>
<dbReference type="InterPro" id="IPR001870">
    <property type="entry name" value="B30.2/SPRY"/>
</dbReference>
<dbReference type="PRINTS" id="PR01407">
    <property type="entry name" value="BUTYPHLNCDUF"/>
</dbReference>
<dbReference type="InterPro" id="IPR013083">
    <property type="entry name" value="Znf_RING/FYVE/PHD"/>
</dbReference>
<dbReference type="Gene3D" id="3.30.160.60">
    <property type="entry name" value="Classic Zinc Finger"/>
    <property type="match status" value="2"/>
</dbReference>
<dbReference type="InterPro" id="IPR050143">
    <property type="entry name" value="TRIM/RBCC"/>
</dbReference>
<evidence type="ECO:0000259" key="11">
    <source>
        <dbReference type="PROSITE" id="PS50188"/>
    </source>
</evidence>
<feature type="domain" description="RING-type" evidence="9">
    <location>
        <begin position="29"/>
        <end position="54"/>
    </location>
</feature>
<name>A0ABV0R0L6_9TELE</name>
<comment type="caution">
    <text evidence="12">The sequence shown here is derived from an EMBL/GenBank/DDBJ whole genome shotgun (WGS) entry which is preliminary data.</text>
</comment>
<dbReference type="CDD" id="cd12893">
    <property type="entry name" value="SPRY_PRY_TRIM35"/>
    <property type="match status" value="1"/>
</dbReference>
<feature type="coiled-coil region" evidence="8">
    <location>
        <begin position="542"/>
        <end position="588"/>
    </location>
</feature>
<dbReference type="InterPro" id="IPR000315">
    <property type="entry name" value="Znf_B-box"/>
</dbReference>